<organism evidence="1 2">
    <name type="scientific">Candidatus Anaerostipes avistercoris</name>
    <dbReference type="NCBI Taxonomy" id="2838462"/>
    <lineage>
        <taxon>Bacteria</taxon>
        <taxon>Bacillati</taxon>
        <taxon>Bacillota</taxon>
        <taxon>Clostridia</taxon>
        <taxon>Lachnospirales</taxon>
        <taxon>Lachnospiraceae</taxon>
        <taxon>Anaerostipes</taxon>
    </lineage>
</organism>
<accession>A0A9D2TA24</accession>
<comment type="caution">
    <text evidence="1">The sequence shown here is derived from an EMBL/GenBank/DDBJ whole genome shotgun (WGS) entry which is preliminary data.</text>
</comment>
<dbReference type="InterPro" id="IPR043743">
    <property type="entry name" value="DUF5688"/>
</dbReference>
<reference evidence="1" key="2">
    <citation type="submission" date="2021-04" db="EMBL/GenBank/DDBJ databases">
        <authorList>
            <person name="Gilroy R."/>
        </authorList>
    </citation>
    <scope>NUCLEOTIDE SEQUENCE</scope>
    <source>
        <strain evidence="1">ChiSjej3B21-8574</strain>
    </source>
</reference>
<gene>
    <name evidence="1" type="ORF">H9754_09915</name>
</gene>
<dbReference type="EMBL" id="DWWD01000038">
    <property type="protein sequence ID" value="HJC50866.1"/>
    <property type="molecule type" value="Genomic_DNA"/>
</dbReference>
<proteinExistence type="predicted"/>
<sequence>MIKETWTESVRNRIVMYLINYRDHREQLEQRPYFLFEDLAVVFRVADLDDPLREQPVENADLERWNIQKEELYQYAVKNTPELFPAQVKTAEKAEEGNDREPVFIVSSRQGIYGASVLLYPGFLEDFSGRYPWNFFFMPLTLHEVFILLDRGQYMPDQLHEIAQTYTSEIISKKDRLSDNIYYYDSEEYQILTLY</sequence>
<evidence type="ECO:0000313" key="2">
    <source>
        <dbReference type="Proteomes" id="UP000823904"/>
    </source>
</evidence>
<evidence type="ECO:0000313" key="1">
    <source>
        <dbReference type="EMBL" id="HJC50866.1"/>
    </source>
</evidence>
<dbReference type="Pfam" id="PF18941">
    <property type="entry name" value="DUF5688"/>
    <property type="match status" value="1"/>
</dbReference>
<dbReference type="Proteomes" id="UP000823904">
    <property type="component" value="Unassembled WGS sequence"/>
</dbReference>
<dbReference type="AlphaFoldDB" id="A0A9D2TA24"/>
<name>A0A9D2TA24_9FIRM</name>
<protein>
    <submittedName>
        <fullName evidence="1">Uncharacterized protein</fullName>
    </submittedName>
</protein>
<reference evidence="1" key="1">
    <citation type="journal article" date="2021" name="PeerJ">
        <title>Extensive microbial diversity within the chicken gut microbiome revealed by metagenomics and culture.</title>
        <authorList>
            <person name="Gilroy R."/>
            <person name="Ravi A."/>
            <person name="Getino M."/>
            <person name="Pursley I."/>
            <person name="Horton D.L."/>
            <person name="Alikhan N.F."/>
            <person name="Baker D."/>
            <person name="Gharbi K."/>
            <person name="Hall N."/>
            <person name="Watson M."/>
            <person name="Adriaenssens E.M."/>
            <person name="Foster-Nyarko E."/>
            <person name="Jarju S."/>
            <person name="Secka A."/>
            <person name="Antonio M."/>
            <person name="Oren A."/>
            <person name="Chaudhuri R.R."/>
            <person name="La Ragione R."/>
            <person name="Hildebrand F."/>
            <person name="Pallen M.J."/>
        </authorList>
    </citation>
    <scope>NUCLEOTIDE SEQUENCE</scope>
    <source>
        <strain evidence="1">ChiSjej3B21-8574</strain>
    </source>
</reference>